<evidence type="ECO:0000313" key="3">
    <source>
        <dbReference type="Proteomes" id="UP001221413"/>
    </source>
</evidence>
<evidence type="ECO:0000313" key="2">
    <source>
        <dbReference type="EMBL" id="KAJ6255972.1"/>
    </source>
</evidence>
<proteinExistence type="predicted"/>
<name>A0AAD6IT79_DREDA</name>
<feature type="compositionally biased region" description="Basic residues" evidence="1">
    <location>
        <begin position="220"/>
        <end position="233"/>
    </location>
</feature>
<dbReference type="EMBL" id="JAQGDS010000016">
    <property type="protein sequence ID" value="KAJ6255972.1"/>
    <property type="molecule type" value="Genomic_DNA"/>
</dbReference>
<evidence type="ECO:0000256" key="1">
    <source>
        <dbReference type="SAM" id="MobiDB-lite"/>
    </source>
</evidence>
<dbReference type="AlphaFoldDB" id="A0AAD6IT79"/>
<sequence length="559" mass="61945">MADEDTPAFATRSIYVNLKAKPLTNICINHLCERSEANEEILSQPLISDIRSVSSYNWLAVDAGVTATPTIQVPGILSPIFCALIIYGCIRRLQADMELVMAGAPPVVTFPDTELLHLRPDSGHHFIDQNAARTNDRGMVPGLAACHAYRRTFNVQDYDIITDRNNLIKLFELVASSESPVDDLDDLFLVPRDPRGPEAGRDWRGRGGGGPGGGSSNFPRRGRGGRYRGRPRNGYRGMNPAMSRRPETSRIDIDVVSGYDHTKGTYTYDPSAASQTLILTRWEPQSEEIIVPESDFRGFGYSFLSATRQFLSVGADGEMMERSAADVTGFHCLVEYKLFGKRLLVRYHADGCDMDKKQFTNWSMGKGMRGSSGDGEDEDDEEEEETDTFDLLDAFKTLNVAGDKLQESKPLDEKPDEKPTTKVPVQVVRESLPDIPLDIVNTPNVVFPHSRLLQVKTRGRYAGLDRAKLHMQLFFSQTSQAYVAYHVSGKFPRSDARREDVTDGVKEWGEKNSKSLAHLIGLLEKVREAVVGVGGKAAVLLLPPAVAEEGNSLAVHQRR</sequence>
<dbReference type="Proteomes" id="UP001221413">
    <property type="component" value="Unassembled WGS sequence"/>
</dbReference>
<feature type="compositionally biased region" description="Acidic residues" evidence="1">
    <location>
        <begin position="374"/>
        <end position="386"/>
    </location>
</feature>
<feature type="region of interest" description="Disordered" evidence="1">
    <location>
        <begin position="192"/>
        <end position="249"/>
    </location>
</feature>
<protein>
    <submittedName>
        <fullName evidence="2">Uncharacterized protein</fullName>
    </submittedName>
</protein>
<reference evidence="2" key="1">
    <citation type="submission" date="2023-01" db="EMBL/GenBank/DDBJ databases">
        <title>The chitinases involved in constricting ring structure development in the nematode-trapping fungus Drechslerella dactyloides.</title>
        <authorList>
            <person name="Wang R."/>
            <person name="Zhang L."/>
            <person name="Tang P."/>
            <person name="Li S."/>
            <person name="Liang L."/>
        </authorList>
    </citation>
    <scope>NUCLEOTIDE SEQUENCE</scope>
    <source>
        <strain evidence="2">YMF1.00031</strain>
    </source>
</reference>
<dbReference type="PANTHER" id="PTHR35179">
    <property type="entry name" value="PROTEIN CBG02620"/>
    <property type="match status" value="1"/>
</dbReference>
<feature type="compositionally biased region" description="Basic and acidic residues" evidence="1">
    <location>
        <begin position="192"/>
        <end position="205"/>
    </location>
</feature>
<feature type="compositionally biased region" description="Gly residues" evidence="1">
    <location>
        <begin position="206"/>
        <end position="215"/>
    </location>
</feature>
<comment type="caution">
    <text evidence="2">The sequence shown here is derived from an EMBL/GenBank/DDBJ whole genome shotgun (WGS) entry which is preliminary data.</text>
</comment>
<gene>
    <name evidence="2" type="ORF">Dda_9265</name>
</gene>
<accession>A0AAD6IT79</accession>
<organism evidence="2 3">
    <name type="scientific">Drechslerella dactyloides</name>
    <name type="common">Nematode-trapping fungus</name>
    <name type="synonym">Arthrobotrys dactyloides</name>
    <dbReference type="NCBI Taxonomy" id="74499"/>
    <lineage>
        <taxon>Eukaryota</taxon>
        <taxon>Fungi</taxon>
        <taxon>Dikarya</taxon>
        <taxon>Ascomycota</taxon>
        <taxon>Pezizomycotina</taxon>
        <taxon>Orbiliomycetes</taxon>
        <taxon>Orbiliales</taxon>
        <taxon>Orbiliaceae</taxon>
        <taxon>Drechslerella</taxon>
    </lineage>
</organism>
<dbReference type="PANTHER" id="PTHR35179:SF2">
    <property type="entry name" value="START DOMAIN-CONTAINING PROTEIN"/>
    <property type="match status" value="1"/>
</dbReference>
<keyword evidence="3" id="KW-1185">Reference proteome</keyword>
<feature type="region of interest" description="Disordered" evidence="1">
    <location>
        <begin position="363"/>
        <end position="386"/>
    </location>
</feature>